<dbReference type="RefSeq" id="WP_341839584.1">
    <property type="nucleotide sequence ID" value="NZ_CP149792.1"/>
</dbReference>
<dbReference type="InterPro" id="IPR033985">
    <property type="entry name" value="SusD-like_N"/>
</dbReference>
<proteinExistence type="inferred from homology"/>
<sequence>MKKLIYIAGCLLMLSASGCKNFLDVVPDNVPTIDNAFTIRQEAMKYLFTCYSYLPRSSDPSSNPGISGGDEFWMIRPYAIDDRAFQLAMGYMSPSAVYLSGWGTNYRALRDCNIFLENIGKVVDMPDYERMRWIAEVKFLKAYYHWLLFRQYGPIALVDKNLPTSATHEEYKVRRTPVDSVISYISNQMLEAAQNLPPEIADRSSELGRITQPAALALRARVLLTAASPLFNGNPDHVLPGKENEQLFSTTYDATKWERAAEACKIAIENAHRNKHKLYTFSDIGTTLSDTMTSQMSIRNAVCEDWNPEIIWGNSNSSSWNIQRICMPRLDPDRLANEQVLGSYAPTLKIAEQFYTDHGVPINEDKNWDYAGRYKLRKATAAEKELIQEGYTTASLHYNRELRFYASLGFDGGVWYMKNKTFHIENKLGQWQSRKNIYDYNVTGYYAKKLIHWKNEIQAEQSVHIEQYAWPEMRLSDLYLMYAEALNESKGPVAEALEYVNRVRARAKLPTVQDAWTNWSRNPTKYTTKEGLRAIIHQERLIELAFEGARFWDLRRWKTATEELNKPVMGWDMLQEKAEFYYRPRLIWRQAFQMRDYLWPIYENDLLMNENLVQNPGW</sequence>
<evidence type="ECO:0000259" key="7">
    <source>
        <dbReference type="Pfam" id="PF07980"/>
    </source>
</evidence>
<evidence type="ECO:0000313" key="9">
    <source>
        <dbReference type="EMBL" id="WZN44819.1"/>
    </source>
</evidence>
<dbReference type="InterPro" id="IPR011990">
    <property type="entry name" value="TPR-like_helical_dom_sf"/>
</dbReference>
<keyword evidence="4" id="KW-0472">Membrane</keyword>
<dbReference type="PROSITE" id="PS51257">
    <property type="entry name" value="PROKAR_LIPOPROTEIN"/>
    <property type="match status" value="1"/>
</dbReference>
<comment type="similarity">
    <text evidence="2">Belongs to the SusD family.</text>
</comment>
<dbReference type="SUPFAM" id="SSF48452">
    <property type="entry name" value="TPR-like"/>
    <property type="match status" value="1"/>
</dbReference>
<evidence type="ECO:0000259" key="8">
    <source>
        <dbReference type="Pfam" id="PF14322"/>
    </source>
</evidence>
<dbReference type="EMBL" id="CP150096">
    <property type="protein sequence ID" value="WZN44819.1"/>
    <property type="molecule type" value="Genomic_DNA"/>
</dbReference>
<name>A0ABZ2YZ95_9BACT</name>
<keyword evidence="5" id="KW-0998">Cell outer membrane</keyword>
<organism evidence="9 10">
    <name type="scientific">Chitinophaga caseinilytica</name>
    <dbReference type="NCBI Taxonomy" id="2267521"/>
    <lineage>
        <taxon>Bacteria</taxon>
        <taxon>Pseudomonadati</taxon>
        <taxon>Bacteroidota</taxon>
        <taxon>Chitinophagia</taxon>
        <taxon>Chitinophagales</taxon>
        <taxon>Chitinophagaceae</taxon>
        <taxon>Chitinophaga</taxon>
    </lineage>
</organism>
<protein>
    <submittedName>
        <fullName evidence="9">RagB/SusD family nutrient uptake outer membrane protein</fullName>
    </submittedName>
</protein>
<feature type="signal peptide" evidence="6">
    <location>
        <begin position="1"/>
        <end position="21"/>
    </location>
</feature>
<reference evidence="9 10" key="1">
    <citation type="submission" date="2024-03" db="EMBL/GenBank/DDBJ databases">
        <title>Chitinophaga caseinilytica sp. nov., a casein hydrolysing bacterium isolated from forest soil.</title>
        <authorList>
            <person name="Lee D.S."/>
            <person name="Han D.M."/>
            <person name="Baek J.H."/>
            <person name="Choi D.G."/>
            <person name="Jeon J.H."/>
            <person name="Jeon C.O."/>
        </authorList>
    </citation>
    <scope>NUCLEOTIDE SEQUENCE [LARGE SCALE GENOMIC DNA]</scope>
    <source>
        <strain evidence="9 10">KACC 19118</strain>
    </source>
</reference>
<evidence type="ECO:0000313" key="10">
    <source>
        <dbReference type="Proteomes" id="UP001449657"/>
    </source>
</evidence>
<feature type="chain" id="PRO_5045899561" evidence="6">
    <location>
        <begin position="22"/>
        <end position="618"/>
    </location>
</feature>
<feature type="domain" description="SusD-like N-terminal" evidence="8">
    <location>
        <begin position="96"/>
        <end position="224"/>
    </location>
</feature>
<dbReference type="Gene3D" id="1.25.40.390">
    <property type="match status" value="1"/>
</dbReference>
<evidence type="ECO:0000256" key="2">
    <source>
        <dbReference type="ARBA" id="ARBA00006275"/>
    </source>
</evidence>
<evidence type="ECO:0000256" key="6">
    <source>
        <dbReference type="SAM" id="SignalP"/>
    </source>
</evidence>
<feature type="domain" description="RagB/SusD" evidence="7">
    <location>
        <begin position="308"/>
        <end position="618"/>
    </location>
</feature>
<evidence type="ECO:0000256" key="1">
    <source>
        <dbReference type="ARBA" id="ARBA00004442"/>
    </source>
</evidence>
<gene>
    <name evidence="9" type="ORF">WJU22_18135</name>
</gene>
<evidence type="ECO:0000256" key="4">
    <source>
        <dbReference type="ARBA" id="ARBA00023136"/>
    </source>
</evidence>
<evidence type="ECO:0000256" key="3">
    <source>
        <dbReference type="ARBA" id="ARBA00022729"/>
    </source>
</evidence>
<dbReference type="InterPro" id="IPR012944">
    <property type="entry name" value="SusD_RagB_dom"/>
</dbReference>
<accession>A0ABZ2YZ95</accession>
<dbReference type="Pfam" id="PF07980">
    <property type="entry name" value="SusD_RagB"/>
    <property type="match status" value="1"/>
</dbReference>
<comment type="subcellular location">
    <subcellularLocation>
        <location evidence="1">Cell outer membrane</location>
    </subcellularLocation>
</comment>
<dbReference type="Proteomes" id="UP001449657">
    <property type="component" value="Chromosome"/>
</dbReference>
<dbReference type="Pfam" id="PF14322">
    <property type="entry name" value="SusD-like_3"/>
    <property type="match status" value="1"/>
</dbReference>
<keyword evidence="3 6" id="KW-0732">Signal</keyword>
<keyword evidence="10" id="KW-1185">Reference proteome</keyword>
<evidence type="ECO:0000256" key="5">
    <source>
        <dbReference type="ARBA" id="ARBA00023237"/>
    </source>
</evidence>